<evidence type="ECO:0000313" key="11">
    <source>
        <dbReference type="EMBL" id="KAK3687787.1"/>
    </source>
</evidence>
<evidence type="ECO:0000256" key="6">
    <source>
        <dbReference type="ARBA" id="ARBA00022840"/>
    </source>
</evidence>
<organism evidence="11 12">
    <name type="scientific">Podospora appendiculata</name>
    <dbReference type="NCBI Taxonomy" id="314037"/>
    <lineage>
        <taxon>Eukaryota</taxon>
        <taxon>Fungi</taxon>
        <taxon>Dikarya</taxon>
        <taxon>Ascomycota</taxon>
        <taxon>Pezizomycotina</taxon>
        <taxon>Sordariomycetes</taxon>
        <taxon>Sordariomycetidae</taxon>
        <taxon>Sordariales</taxon>
        <taxon>Podosporaceae</taxon>
        <taxon>Podospora</taxon>
    </lineage>
</organism>
<gene>
    <name evidence="11" type="ORF">B0T22DRAFT_378036</name>
</gene>
<feature type="domain" description="Protein kinase" evidence="10">
    <location>
        <begin position="152"/>
        <end position="455"/>
    </location>
</feature>
<evidence type="ECO:0000256" key="5">
    <source>
        <dbReference type="ARBA" id="ARBA00022777"/>
    </source>
</evidence>
<accession>A0AAE0X8J0</accession>
<evidence type="ECO:0000259" key="10">
    <source>
        <dbReference type="PROSITE" id="PS50011"/>
    </source>
</evidence>
<keyword evidence="2" id="KW-0723">Serine/threonine-protein kinase</keyword>
<dbReference type="GO" id="GO:0005524">
    <property type="term" value="F:ATP binding"/>
    <property type="evidence" value="ECO:0007669"/>
    <property type="project" value="UniProtKB-KW"/>
</dbReference>
<name>A0AAE0X8J0_9PEZI</name>
<evidence type="ECO:0000256" key="4">
    <source>
        <dbReference type="ARBA" id="ARBA00022741"/>
    </source>
</evidence>
<dbReference type="Gene3D" id="1.10.510.10">
    <property type="entry name" value="Transferase(Phosphotransferase) domain 1"/>
    <property type="match status" value="1"/>
</dbReference>
<evidence type="ECO:0000256" key="1">
    <source>
        <dbReference type="ARBA" id="ARBA00012513"/>
    </source>
</evidence>
<proteinExistence type="predicted"/>
<feature type="compositionally biased region" description="Low complexity" evidence="9">
    <location>
        <begin position="607"/>
        <end position="616"/>
    </location>
</feature>
<dbReference type="AlphaFoldDB" id="A0AAE0X8J0"/>
<evidence type="ECO:0000256" key="2">
    <source>
        <dbReference type="ARBA" id="ARBA00022527"/>
    </source>
</evidence>
<comment type="catalytic activity">
    <reaction evidence="7">
        <text>L-threonyl-[protein] + ATP = O-phospho-L-threonyl-[protein] + ADP + H(+)</text>
        <dbReference type="Rhea" id="RHEA:46608"/>
        <dbReference type="Rhea" id="RHEA-COMP:11060"/>
        <dbReference type="Rhea" id="RHEA-COMP:11605"/>
        <dbReference type="ChEBI" id="CHEBI:15378"/>
        <dbReference type="ChEBI" id="CHEBI:30013"/>
        <dbReference type="ChEBI" id="CHEBI:30616"/>
        <dbReference type="ChEBI" id="CHEBI:61977"/>
        <dbReference type="ChEBI" id="CHEBI:456216"/>
        <dbReference type="EC" id="2.7.11.1"/>
    </reaction>
</comment>
<reference evidence="11" key="1">
    <citation type="journal article" date="2023" name="Mol. Phylogenet. Evol.">
        <title>Genome-scale phylogeny and comparative genomics of the fungal order Sordariales.</title>
        <authorList>
            <person name="Hensen N."/>
            <person name="Bonometti L."/>
            <person name="Westerberg I."/>
            <person name="Brannstrom I.O."/>
            <person name="Guillou S."/>
            <person name="Cros-Aarteil S."/>
            <person name="Calhoun S."/>
            <person name="Haridas S."/>
            <person name="Kuo A."/>
            <person name="Mondo S."/>
            <person name="Pangilinan J."/>
            <person name="Riley R."/>
            <person name="LaButti K."/>
            <person name="Andreopoulos B."/>
            <person name="Lipzen A."/>
            <person name="Chen C."/>
            <person name="Yan M."/>
            <person name="Daum C."/>
            <person name="Ng V."/>
            <person name="Clum A."/>
            <person name="Steindorff A."/>
            <person name="Ohm R.A."/>
            <person name="Martin F."/>
            <person name="Silar P."/>
            <person name="Natvig D.O."/>
            <person name="Lalanne C."/>
            <person name="Gautier V."/>
            <person name="Ament-Velasquez S.L."/>
            <person name="Kruys A."/>
            <person name="Hutchinson M.I."/>
            <person name="Powell A.J."/>
            <person name="Barry K."/>
            <person name="Miller A.N."/>
            <person name="Grigoriev I.V."/>
            <person name="Debuchy R."/>
            <person name="Gladieux P."/>
            <person name="Hiltunen Thoren M."/>
            <person name="Johannesson H."/>
        </authorList>
    </citation>
    <scope>NUCLEOTIDE SEQUENCE</scope>
    <source>
        <strain evidence="11">CBS 314.62</strain>
    </source>
</reference>
<dbReference type="CDD" id="cd00180">
    <property type="entry name" value="PKc"/>
    <property type="match status" value="1"/>
</dbReference>
<feature type="region of interest" description="Disordered" evidence="9">
    <location>
        <begin position="585"/>
        <end position="639"/>
    </location>
</feature>
<evidence type="ECO:0000256" key="3">
    <source>
        <dbReference type="ARBA" id="ARBA00022679"/>
    </source>
</evidence>
<comment type="caution">
    <text evidence="11">The sequence shown here is derived from an EMBL/GenBank/DDBJ whole genome shotgun (WGS) entry which is preliminary data.</text>
</comment>
<keyword evidence="4" id="KW-0547">Nucleotide-binding</keyword>
<evidence type="ECO:0000313" key="12">
    <source>
        <dbReference type="Proteomes" id="UP001270362"/>
    </source>
</evidence>
<comment type="catalytic activity">
    <reaction evidence="8">
        <text>L-seryl-[protein] + ATP = O-phospho-L-seryl-[protein] + ADP + H(+)</text>
        <dbReference type="Rhea" id="RHEA:17989"/>
        <dbReference type="Rhea" id="RHEA-COMP:9863"/>
        <dbReference type="Rhea" id="RHEA-COMP:11604"/>
        <dbReference type="ChEBI" id="CHEBI:15378"/>
        <dbReference type="ChEBI" id="CHEBI:29999"/>
        <dbReference type="ChEBI" id="CHEBI:30616"/>
        <dbReference type="ChEBI" id="CHEBI:83421"/>
        <dbReference type="ChEBI" id="CHEBI:456216"/>
        <dbReference type="EC" id="2.7.11.1"/>
    </reaction>
</comment>
<dbReference type="EMBL" id="JAULSO010000002">
    <property type="protein sequence ID" value="KAK3687787.1"/>
    <property type="molecule type" value="Genomic_DNA"/>
</dbReference>
<dbReference type="PANTHER" id="PTHR43671:SF98">
    <property type="entry name" value="SERINE_THREONINE-PROTEIN KINASE NEK11"/>
    <property type="match status" value="1"/>
</dbReference>
<dbReference type="SMART" id="SM00220">
    <property type="entry name" value="S_TKc"/>
    <property type="match status" value="1"/>
</dbReference>
<keyword evidence="6" id="KW-0067">ATP-binding</keyword>
<dbReference type="SUPFAM" id="SSF56112">
    <property type="entry name" value="Protein kinase-like (PK-like)"/>
    <property type="match status" value="1"/>
</dbReference>
<dbReference type="InterPro" id="IPR050660">
    <property type="entry name" value="NEK_Ser/Thr_kinase"/>
</dbReference>
<reference evidence="11" key="2">
    <citation type="submission" date="2023-06" db="EMBL/GenBank/DDBJ databases">
        <authorList>
            <consortium name="Lawrence Berkeley National Laboratory"/>
            <person name="Haridas S."/>
            <person name="Hensen N."/>
            <person name="Bonometti L."/>
            <person name="Westerberg I."/>
            <person name="Brannstrom I.O."/>
            <person name="Guillou S."/>
            <person name="Cros-Aarteil S."/>
            <person name="Calhoun S."/>
            <person name="Kuo A."/>
            <person name="Mondo S."/>
            <person name="Pangilinan J."/>
            <person name="Riley R."/>
            <person name="Labutti K."/>
            <person name="Andreopoulos B."/>
            <person name="Lipzen A."/>
            <person name="Chen C."/>
            <person name="Yanf M."/>
            <person name="Daum C."/>
            <person name="Ng V."/>
            <person name="Clum A."/>
            <person name="Steindorff A."/>
            <person name="Ohm R."/>
            <person name="Martin F."/>
            <person name="Silar P."/>
            <person name="Natvig D."/>
            <person name="Lalanne C."/>
            <person name="Gautier V."/>
            <person name="Ament-Velasquez S.L."/>
            <person name="Kruys A."/>
            <person name="Hutchinson M.I."/>
            <person name="Powell A.J."/>
            <person name="Barry K."/>
            <person name="Miller A.N."/>
            <person name="Grigoriev I.V."/>
            <person name="Debuchy R."/>
            <person name="Gladieux P."/>
            <person name="Thoren M.H."/>
            <person name="Johannesson H."/>
        </authorList>
    </citation>
    <scope>NUCLEOTIDE SEQUENCE</scope>
    <source>
        <strain evidence="11">CBS 314.62</strain>
    </source>
</reference>
<keyword evidence="3" id="KW-0808">Transferase</keyword>
<keyword evidence="12" id="KW-1185">Reference proteome</keyword>
<dbReference type="GO" id="GO:0004674">
    <property type="term" value="F:protein serine/threonine kinase activity"/>
    <property type="evidence" value="ECO:0007669"/>
    <property type="project" value="UniProtKB-KW"/>
</dbReference>
<dbReference type="Proteomes" id="UP001270362">
    <property type="component" value="Unassembled WGS sequence"/>
</dbReference>
<keyword evidence="5" id="KW-0418">Kinase</keyword>
<feature type="compositionally biased region" description="Polar residues" evidence="9">
    <location>
        <begin position="505"/>
        <end position="540"/>
    </location>
</feature>
<evidence type="ECO:0000256" key="8">
    <source>
        <dbReference type="ARBA" id="ARBA00048679"/>
    </source>
</evidence>
<protein>
    <recommendedName>
        <fullName evidence="1">non-specific serine/threonine protein kinase</fullName>
        <ecNumber evidence="1">2.7.11.1</ecNumber>
    </recommendedName>
</protein>
<dbReference type="InterPro" id="IPR011009">
    <property type="entry name" value="Kinase-like_dom_sf"/>
</dbReference>
<evidence type="ECO:0000256" key="9">
    <source>
        <dbReference type="SAM" id="MobiDB-lite"/>
    </source>
</evidence>
<dbReference type="EC" id="2.7.11.1" evidence="1"/>
<dbReference type="PANTHER" id="PTHR43671">
    <property type="entry name" value="SERINE/THREONINE-PROTEIN KINASE NEK"/>
    <property type="match status" value="1"/>
</dbReference>
<dbReference type="InterPro" id="IPR000719">
    <property type="entry name" value="Prot_kinase_dom"/>
</dbReference>
<dbReference type="PROSITE" id="PS50011">
    <property type="entry name" value="PROTEIN_KINASE_DOM"/>
    <property type="match status" value="1"/>
</dbReference>
<feature type="region of interest" description="Disordered" evidence="9">
    <location>
        <begin position="491"/>
        <end position="540"/>
    </location>
</feature>
<dbReference type="Pfam" id="PF00069">
    <property type="entry name" value="Pkinase"/>
    <property type="match status" value="1"/>
</dbReference>
<evidence type="ECO:0000256" key="7">
    <source>
        <dbReference type="ARBA" id="ARBA00047899"/>
    </source>
</evidence>
<sequence length="865" mass="97966">MATLFDLVKEFSDWVQLNQVCGIDGTGNGAYYVSPDALDEYWDNERINNVLLASSNVRPINVSVSDIRRRFIHIFSTLLYISKVSYITNFFSAKLDDHNLPLEDQRDVFSTSDEGTKAWEHFNKFQFLFNPLQFGPGLVHNRTIPPKCILPLDPRPIIISGGEGNKPVLKKYTLQKASKLANIPNHTIVMKEFNLDEDDSGYTFDNEMEAYIALENNQHLDAASEYFLQYYGSFKQNGKGFLLLEYADRGSLDQFFSKEQPPHEWDELYEFWSALLNLIRGLVLLHNLNRDQTNNLRGIHQDLKPANIFVFKEGDNASYKFRFKIGDFGLSSVRLHNVVHPDNKTTKMYGAPELANTIHQLSHLVDPATSEVDIWSLGCILFETAVWTVCGERGRSEFMLERQHDNKDKRSLCENGYQSSFHDGKKRLGALDRMLERILARRRIFDNLTEPLAILIFKEMLLPHSKAAPRLDAKYLERFFNDVLETCRSKRLGQGDSATPPKLPSPSSITPQYSRDQQGSPGYGTASNSGSPTARTQRGDTTAEFPLVVSPELISNTSFYPAGSPTNTSSVDVLGQPISRRHTERFEAPRSGAQQSQSHSRHRESTASMNSAASNNVRHGKPGRPTQQPIQPRSVAENPYPMTTVTRVLEWMSTKKDQRPELPGRQRAISFLDGREQIFVVEDSISMRDFHWADVTKTFKALSYLVKGCDPNGIELYLLSNPSHQKKGQKDKTRDLVEHLKLEGVSKTAPSDSGSIESSFSTILARLKNQMKSDTTGLRSSFRSFVTTPNLTKANIYFLTDAKWGPMGRSGPAIAQPIRTLVNEMRKHDRDRTDVSIQFIQFGADREARKQLKYLDDTLGNELQL</sequence>